<evidence type="ECO:0000256" key="12">
    <source>
        <dbReference type="ARBA" id="ARBA00034450"/>
    </source>
</evidence>
<feature type="transmembrane region" description="Helical" evidence="14">
    <location>
        <begin position="97"/>
        <end position="124"/>
    </location>
</feature>
<feature type="transmembrane region" description="Helical" evidence="14">
    <location>
        <begin position="193"/>
        <end position="211"/>
    </location>
</feature>
<evidence type="ECO:0000256" key="8">
    <source>
        <dbReference type="ARBA" id="ARBA00023136"/>
    </source>
</evidence>
<dbReference type="InterPro" id="IPR029485">
    <property type="entry name" value="CAT_C"/>
</dbReference>
<evidence type="ECO:0000256" key="11">
    <source>
        <dbReference type="ARBA" id="ARBA00034423"/>
    </source>
</evidence>
<feature type="transmembrane region" description="Helical" evidence="14">
    <location>
        <begin position="522"/>
        <end position="540"/>
    </location>
</feature>
<feature type="transmembrane region" description="Helical" evidence="14">
    <location>
        <begin position="410"/>
        <end position="431"/>
    </location>
</feature>
<organism evidence="16 17">
    <name type="scientific">Gadus morhua</name>
    <name type="common">Atlantic cod</name>
    <dbReference type="NCBI Taxonomy" id="8049"/>
    <lineage>
        <taxon>Eukaryota</taxon>
        <taxon>Metazoa</taxon>
        <taxon>Chordata</taxon>
        <taxon>Craniata</taxon>
        <taxon>Vertebrata</taxon>
        <taxon>Euteleostomi</taxon>
        <taxon>Actinopterygii</taxon>
        <taxon>Neopterygii</taxon>
        <taxon>Teleostei</taxon>
        <taxon>Neoteleostei</taxon>
        <taxon>Acanthomorphata</taxon>
        <taxon>Zeiogadaria</taxon>
        <taxon>Gadariae</taxon>
        <taxon>Gadiformes</taxon>
        <taxon>Gadoidei</taxon>
        <taxon>Gadidae</taxon>
        <taxon>Gadus</taxon>
    </lineage>
</organism>
<dbReference type="Pfam" id="PF13520">
    <property type="entry name" value="AA_permease_2"/>
    <property type="match status" value="1"/>
</dbReference>
<evidence type="ECO:0000256" key="13">
    <source>
        <dbReference type="SAM" id="MobiDB-lite"/>
    </source>
</evidence>
<evidence type="ECO:0000256" key="14">
    <source>
        <dbReference type="SAM" id="Phobius"/>
    </source>
</evidence>
<dbReference type="InterPro" id="IPR004755">
    <property type="entry name" value="Cat_AA_permease"/>
</dbReference>
<keyword evidence="17" id="KW-1185">Reference proteome</keyword>
<dbReference type="PANTHER" id="PTHR43243">
    <property type="entry name" value="INNER MEMBRANE TRANSPORTER YGJI-RELATED"/>
    <property type="match status" value="1"/>
</dbReference>
<evidence type="ECO:0000259" key="15">
    <source>
        <dbReference type="Pfam" id="PF13906"/>
    </source>
</evidence>
<evidence type="ECO:0000256" key="5">
    <source>
        <dbReference type="ARBA" id="ARBA00022692"/>
    </source>
</evidence>
<gene>
    <name evidence="16" type="primary">slc7a3b</name>
</gene>
<sequence length="633" mass="68247">MTDRRLVCWGKMLLRRIPLDNRQVGSQFARCLTTLDLISLGVGATLGAGVYVLCGEVAKEKAGPAIALCFLIAAVSSILAGLCYAEFGARVPRAGSAYVYCYVTVGEIWAFIVGWVLILSYIIATASVARAWSLTFDNLVGLAISQWIKNYIPINLSGTMFSEYPDILAVLLIVLVTALLSFGVSESALMGKIFTGINVTVLGFVFVAGLVKGDRANWSLTLDDYINATNFTDPELIEKGFGLGGFAPFGIRGILSGAATCFYAFVGFDCIAASAEEALNPRQSIPISIVASLLCCFVAYSGVSTALTLMMPYYLLDTQTPLPKAFDFVDLAHGRYVVAVGSLCALSTSLLGCMLPLPRVIHAMASDGLIFSFLSQICEKTKTPLLATVISGVVAAPMALLFDLDVLVDLMSIGTLLAYTVVALCVLVLRYQPSIPDDGLKTRTLAEAGSDQKIHREGKEPVKELVEAFTPMRLLRPKTEIPTNLSGSIAYGTTAVLLGLVLILCSVLGICWNELVLGQYSVVANCAILTLLSLLCLLIIWRQPQTVEVYSFKVPLVPVLPLISIFLNVALMMQLNSWIPLAVWIAVGFAIYFTYGIRNSSAKFGGVGTSKPLSTEEMQRQEESQAEKHRKPP</sequence>
<evidence type="ECO:0000256" key="9">
    <source>
        <dbReference type="ARBA" id="ARBA00023180"/>
    </source>
</evidence>
<dbReference type="Proteomes" id="UP000694546">
    <property type="component" value="Chromosome 10"/>
</dbReference>
<feature type="transmembrane region" description="Helical" evidence="14">
    <location>
        <begin position="65"/>
        <end position="85"/>
    </location>
</feature>
<feature type="transmembrane region" description="Helical" evidence="14">
    <location>
        <begin position="577"/>
        <end position="595"/>
    </location>
</feature>
<keyword evidence="8 14" id="KW-0472">Membrane</keyword>
<feature type="transmembrane region" description="Helical" evidence="14">
    <location>
        <begin position="254"/>
        <end position="275"/>
    </location>
</feature>
<proteinExistence type="inferred from homology"/>
<dbReference type="OrthoDB" id="3900342at2759"/>
<feature type="transmembrane region" description="Helical" evidence="14">
    <location>
        <begin position="488"/>
        <end position="510"/>
    </location>
</feature>
<dbReference type="FunFam" id="1.20.1740.10:FF:000050">
    <property type="entry name" value="MGC157082 protein"/>
    <property type="match status" value="1"/>
</dbReference>
<evidence type="ECO:0000256" key="7">
    <source>
        <dbReference type="ARBA" id="ARBA00022989"/>
    </source>
</evidence>
<reference evidence="16" key="2">
    <citation type="submission" date="2025-09" db="UniProtKB">
        <authorList>
            <consortium name="Ensembl"/>
        </authorList>
    </citation>
    <scope>IDENTIFICATION</scope>
</reference>
<dbReference type="GO" id="GO:0061459">
    <property type="term" value="F:L-arginine transmembrane transporter activity"/>
    <property type="evidence" value="ECO:0007669"/>
    <property type="project" value="UniProtKB-ARBA"/>
</dbReference>
<dbReference type="Ensembl" id="ENSGMOT00000003523.2">
    <property type="protein sequence ID" value="ENSGMOP00000003421.2"/>
    <property type="gene ID" value="ENSGMOG00000002906.2"/>
</dbReference>
<keyword evidence="9" id="KW-0325">Glycoprotein</keyword>
<evidence type="ECO:0000256" key="2">
    <source>
        <dbReference type="ARBA" id="ARBA00008572"/>
    </source>
</evidence>
<feature type="transmembrane region" description="Helical" evidence="14">
    <location>
        <begin position="385"/>
        <end position="404"/>
    </location>
</feature>
<dbReference type="Pfam" id="PF13906">
    <property type="entry name" value="AA_permease_C"/>
    <property type="match status" value="1"/>
</dbReference>
<evidence type="ECO:0000256" key="3">
    <source>
        <dbReference type="ARBA" id="ARBA00022448"/>
    </source>
</evidence>
<protein>
    <submittedName>
        <fullName evidence="16">Solute carrier family 7 member 3b</fullName>
    </submittedName>
</protein>
<evidence type="ECO:0000313" key="16">
    <source>
        <dbReference type="Ensembl" id="ENSGMOP00000003421.2"/>
    </source>
</evidence>
<dbReference type="GeneTree" id="ENSGT00940000154651"/>
<dbReference type="GO" id="GO:0005886">
    <property type="term" value="C:plasma membrane"/>
    <property type="evidence" value="ECO:0007669"/>
    <property type="project" value="UniProtKB-SubCell"/>
</dbReference>
<dbReference type="AlphaFoldDB" id="A0A8C5F4A3"/>
<keyword evidence="6" id="KW-0029">Amino-acid transport</keyword>
<keyword evidence="3" id="KW-0813">Transport</keyword>
<comment type="catalytic activity">
    <reaction evidence="10">
        <text>L-lysine(in) = L-lysine(out)</text>
        <dbReference type="Rhea" id="RHEA:70935"/>
        <dbReference type="ChEBI" id="CHEBI:32551"/>
    </reaction>
</comment>
<comment type="subcellular location">
    <subcellularLocation>
        <location evidence="1">Cell membrane</location>
        <topology evidence="1">Multi-pass membrane protein</topology>
    </subcellularLocation>
</comment>
<evidence type="ECO:0000256" key="10">
    <source>
        <dbReference type="ARBA" id="ARBA00034422"/>
    </source>
</evidence>
<comment type="catalytic activity">
    <reaction evidence="11">
        <text>L-arginine(in) = L-arginine(out)</text>
        <dbReference type="Rhea" id="RHEA:32143"/>
        <dbReference type="ChEBI" id="CHEBI:32682"/>
    </reaction>
</comment>
<feature type="transmembrane region" description="Helical" evidence="14">
    <location>
        <begin position="287"/>
        <end position="316"/>
    </location>
</feature>
<evidence type="ECO:0000256" key="4">
    <source>
        <dbReference type="ARBA" id="ARBA00022475"/>
    </source>
</evidence>
<dbReference type="NCBIfam" id="TIGR00906">
    <property type="entry name" value="2A0303"/>
    <property type="match status" value="1"/>
</dbReference>
<reference evidence="16" key="1">
    <citation type="submission" date="2025-08" db="UniProtKB">
        <authorList>
            <consortium name="Ensembl"/>
        </authorList>
    </citation>
    <scope>IDENTIFICATION</scope>
</reference>
<dbReference type="Gene3D" id="1.20.1740.10">
    <property type="entry name" value="Amino acid/polyamine transporter I"/>
    <property type="match status" value="2"/>
</dbReference>
<comment type="similarity">
    <text evidence="2">Belongs to the amino acid-polyamine-organocation (APC) superfamily. Cationic amino acid transporter (CAT) (TC 2.A.3.3) family.</text>
</comment>
<dbReference type="PIRSF" id="PIRSF006060">
    <property type="entry name" value="AA_transporter"/>
    <property type="match status" value="1"/>
</dbReference>
<keyword evidence="4" id="KW-1003">Cell membrane</keyword>
<feature type="region of interest" description="Disordered" evidence="13">
    <location>
        <begin position="609"/>
        <end position="633"/>
    </location>
</feature>
<keyword evidence="5 14" id="KW-0812">Transmembrane</keyword>
<name>A0A8C5F4A3_GADMO</name>
<feature type="transmembrane region" description="Helical" evidence="14">
    <location>
        <begin position="167"/>
        <end position="184"/>
    </location>
</feature>
<evidence type="ECO:0000256" key="1">
    <source>
        <dbReference type="ARBA" id="ARBA00004651"/>
    </source>
</evidence>
<dbReference type="PANTHER" id="PTHR43243:SF20">
    <property type="entry name" value="CATIONIC AMINO ACID TRANSPORTER 3"/>
    <property type="match status" value="1"/>
</dbReference>
<evidence type="ECO:0000256" key="6">
    <source>
        <dbReference type="ARBA" id="ARBA00022970"/>
    </source>
</evidence>
<feature type="transmembrane region" description="Helical" evidence="14">
    <location>
        <begin position="31"/>
        <end position="53"/>
    </location>
</feature>
<feature type="transmembrane region" description="Helical" evidence="14">
    <location>
        <begin position="552"/>
        <end position="571"/>
    </location>
</feature>
<comment type="catalytic activity">
    <reaction evidence="12">
        <text>L-ornithine(in) = L-ornithine(out)</text>
        <dbReference type="Rhea" id="RHEA:71199"/>
        <dbReference type="ChEBI" id="CHEBI:46911"/>
    </reaction>
</comment>
<dbReference type="InterPro" id="IPR002293">
    <property type="entry name" value="AA/rel_permease1"/>
</dbReference>
<keyword evidence="7 14" id="KW-1133">Transmembrane helix</keyword>
<feature type="compositionally biased region" description="Basic and acidic residues" evidence="13">
    <location>
        <begin position="617"/>
        <end position="627"/>
    </location>
</feature>
<feature type="transmembrane region" description="Helical" evidence="14">
    <location>
        <begin position="336"/>
        <end position="357"/>
    </location>
</feature>
<feature type="domain" description="Cationic amino acid transporter C-terminal" evidence="15">
    <location>
        <begin position="552"/>
        <end position="600"/>
    </location>
</feature>
<accession>A0A8C5F4A3</accession>
<evidence type="ECO:0000313" key="17">
    <source>
        <dbReference type="Proteomes" id="UP000694546"/>
    </source>
</evidence>